<gene>
    <name evidence="2" type="ORF">E2L03_16125</name>
</gene>
<reference evidence="2 3" key="1">
    <citation type="submission" date="2019-03" db="EMBL/GenBank/DDBJ databases">
        <authorList>
            <person name="Liu G."/>
        </authorList>
    </citation>
    <scope>NUCLEOTIDE SEQUENCE [LARGE SCALE GENOMIC DNA]</scope>
    <source>
        <strain evidence="2 3">DSM 19099</strain>
    </source>
</reference>
<dbReference type="InterPro" id="IPR013324">
    <property type="entry name" value="RNA_pol_sigma_r3/r4-like"/>
</dbReference>
<dbReference type="NCBIfam" id="TIGR02937">
    <property type="entry name" value="sigma70-ECF"/>
    <property type="match status" value="1"/>
</dbReference>
<name>A0A4Y7WEL5_9BACI</name>
<dbReference type="EMBL" id="SNUX01000004">
    <property type="protein sequence ID" value="TES46234.1"/>
    <property type="molecule type" value="Genomic_DNA"/>
</dbReference>
<organism evidence="2 3">
    <name type="scientific">Shouchella lehensis</name>
    <dbReference type="NCBI Taxonomy" id="300825"/>
    <lineage>
        <taxon>Bacteria</taxon>
        <taxon>Bacillati</taxon>
        <taxon>Bacillota</taxon>
        <taxon>Bacilli</taxon>
        <taxon>Bacillales</taxon>
        <taxon>Bacillaceae</taxon>
        <taxon>Shouchella</taxon>
    </lineage>
</organism>
<dbReference type="Proteomes" id="UP000298210">
    <property type="component" value="Unassembled WGS sequence"/>
</dbReference>
<dbReference type="Pfam" id="PF04545">
    <property type="entry name" value="Sigma70_r4"/>
    <property type="match status" value="1"/>
</dbReference>
<protein>
    <submittedName>
        <fullName evidence="2">Sigma-70 family RNA polymerase sigma factor</fullName>
    </submittedName>
</protein>
<accession>A0A4Y7WEL5</accession>
<dbReference type="AlphaFoldDB" id="A0A4Y7WEL5"/>
<feature type="domain" description="RNA polymerase sigma-70 region 4" evidence="1">
    <location>
        <begin position="132"/>
        <end position="180"/>
    </location>
</feature>
<dbReference type="GO" id="GO:0003700">
    <property type="term" value="F:DNA-binding transcription factor activity"/>
    <property type="evidence" value="ECO:0007669"/>
    <property type="project" value="InterPro"/>
</dbReference>
<dbReference type="GO" id="GO:0006352">
    <property type="term" value="P:DNA-templated transcription initiation"/>
    <property type="evidence" value="ECO:0007669"/>
    <property type="project" value="InterPro"/>
</dbReference>
<dbReference type="InterPro" id="IPR007630">
    <property type="entry name" value="RNA_pol_sigma70_r4"/>
</dbReference>
<dbReference type="InterPro" id="IPR014284">
    <property type="entry name" value="RNA_pol_sigma-70_dom"/>
</dbReference>
<evidence type="ECO:0000313" key="2">
    <source>
        <dbReference type="EMBL" id="TES46234.1"/>
    </source>
</evidence>
<sequence>MDVAHTKRKQSVRLMIELFLKEREHQQLFLTAQQYPTPMNQLALDDAFRRFFTRIKTVQYISKLIKGYSVDFDKRVRNQPLTVSIDEKQTEDGYSTFIGMIRAGDVLGDLEQALDEEGSTTELFADKHISQAFSQLNSMQQTILIYSYFYGYQNKEIALFLDASEQRISYNKKRALERLKASVPNNNEVTIQ</sequence>
<dbReference type="SUPFAM" id="SSF88659">
    <property type="entry name" value="Sigma3 and sigma4 domains of RNA polymerase sigma factors"/>
    <property type="match status" value="1"/>
</dbReference>
<evidence type="ECO:0000313" key="3">
    <source>
        <dbReference type="Proteomes" id="UP000298210"/>
    </source>
</evidence>
<dbReference type="RefSeq" id="WP_055736859.1">
    <property type="nucleotide sequence ID" value="NZ_LDIM01000013.1"/>
</dbReference>
<dbReference type="Gene3D" id="1.20.140.160">
    <property type="match status" value="1"/>
</dbReference>
<evidence type="ECO:0000259" key="1">
    <source>
        <dbReference type="Pfam" id="PF04545"/>
    </source>
</evidence>
<comment type="caution">
    <text evidence="2">The sequence shown here is derived from an EMBL/GenBank/DDBJ whole genome shotgun (WGS) entry which is preliminary data.</text>
</comment>
<proteinExistence type="predicted"/>